<reference evidence="1" key="1">
    <citation type="submission" date="2022-08" db="UniProtKB">
        <authorList>
            <consortium name="EnsemblMetazoa"/>
        </authorList>
    </citation>
    <scope>IDENTIFICATION</scope>
    <source>
        <strain evidence="1">05x7-T-G4-1.051#20</strain>
    </source>
</reference>
<sequence>DSSNGYTSRFLGFSVYVSNTTSISDGTLCFKDDSFNISTIPEVFNTTCNIYGQYVIFYNERLPGVAYPKDYSTFAFADICEFEVYGKCLTLSDRK</sequence>
<protein>
    <submittedName>
        <fullName evidence="1">Uncharacterized protein</fullName>
    </submittedName>
</protein>
<keyword evidence="2" id="KW-1185">Reference proteome</keyword>
<dbReference type="EnsemblMetazoa" id="G8237.1">
    <property type="protein sequence ID" value="G8237.1:cds"/>
    <property type="gene ID" value="G8237"/>
</dbReference>
<dbReference type="AlphaFoldDB" id="A0A8W8NX67"/>
<proteinExistence type="predicted"/>
<name>A0A8W8NX67_MAGGI</name>
<evidence type="ECO:0000313" key="2">
    <source>
        <dbReference type="Proteomes" id="UP000005408"/>
    </source>
</evidence>
<accession>A0A8W8NX67</accession>
<evidence type="ECO:0000313" key="1">
    <source>
        <dbReference type="EnsemblMetazoa" id="G8237.1:cds"/>
    </source>
</evidence>
<organism evidence="1 2">
    <name type="scientific">Magallana gigas</name>
    <name type="common">Pacific oyster</name>
    <name type="synonym">Crassostrea gigas</name>
    <dbReference type="NCBI Taxonomy" id="29159"/>
    <lineage>
        <taxon>Eukaryota</taxon>
        <taxon>Metazoa</taxon>
        <taxon>Spiralia</taxon>
        <taxon>Lophotrochozoa</taxon>
        <taxon>Mollusca</taxon>
        <taxon>Bivalvia</taxon>
        <taxon>Autobranchia</taxon>
        <taxon>Pteriomorphia</taxon>
        <taxon>Ostreida</taxon>
        <taxon>Ostreoidea</taxon>
        <taxon>Ostreidae</taxon>
        <taxon>Magallana</taxon>
    </lineage>
</organism>
<dbReference type="Gene3D" id="2.60.120.260">
    <property type="entry name" value="Galactose-binding domain-like"/>
    <property type="match status" value="1"/>
</dbReference>
<dbReference type="Proteomes" id="UP000005408">
    <property type="component" value="Unassembled WGS sequence"/>
</dbReference>